<keyword evidence="1" id="KW-0732">Signal</keyword>
<evidence type="ECO:0000313" key="3">
    <source>
        <dbReference type="Proteomes" id="UP000831537"/>
    </source>
</evidence>
<dbReference type="PANTHER" id="PTHR43649:SF12">
    <property type="entry name" value="DIACETYLCHITOBIOSE BINDING PROTEIN DASA"/>
    <property type="match status" value="1"/>
</dbReference>
<name>A0ABY4GT22_9BACI</name>
<evidence type="ECO:0000256" key="1">
    <source>
        <dbReference type="SAM" id="SignalP"/>
    </source>
</evidence>
<gene>
    <name evidence="2" type="ORF">MUN87_05690</name>
</gene>
<dbReference type="InterPro" id="IPR050490">
    <property type="entry name" value="Bact_solute-bd_prot1"/>
</dbReference>
<feature type="chain" id="PRO_5047272396" evidence="1">
    <location>
        <begin position="23"/>
        <end position="427"/>
    </location>
</feature>
<organism evidence="2 3">
    <name type="scientific">Gracilibacillus salinarum</name>
    <dbReference type="NCBI Taxonomy" id="2932255"/>
    <lineage>
        <taxon>Bacteria</taxon>
        <taxon>Bacillati</taxon>
        <taxon>Bacillota</taxon>
        <taxon>Bacilli</taxon>
        <taxon>Bacillales</taxon>
        <taxon>Bacillaceae</taxon>
        <taxon>Gracilibacillus</taxon>
    </lineage>
</organism>
<proteinExistence type="predicted"/>
<dbReference type="PANTHER" id="PTHR43649">
    <property type="entry name" value="ARABINOSE-BINDING PROTEIN-RELATED"/>
    <property type="match status" value="1"/>
</dbReference>
<accession>A0ABY4GT22</accession>
<dbReference type="RefSeq" id="WP_244746707.1">
    <property type="nucleotide sequence ID" value="NZ_CP095071.1"/>
</dbReference>
<protein>
    <submittedName>
        <fullName evidence="2">Extracellular solute-binding protein</fullName>
    </submittedName>
</protein>
<keyword evidence="3" id="KW-1185">Reference proteome</keyword>
<reference evidence="2 3" key="1">
    <citation type="submission" date="2022-04" db="EMBL/GenBank/DDBJ databases">
        <title>Gracilibacillus sp. isolated from saltern.</title>
        <authorList>
            <person name="Won M."/>
            <person name="Lee C.-M."/>
            <person name="Woen H.-Y."/>
            <person name="Kwon S.-W."/>
        </authorList>
    </citation>
    <scope>NUCLEOTIDE SEQUENCE [LARGE SCALE GENOMIC DNA]</scope>
    <source>
        <strain evidence="2 3">SSPM10-3</strain>
    </source>
</reference>
<sequence>MKKVGKKIIFILLLLLCGCSNADFTSFQSSPLAPELLIQEEVQGEQQRLEVWTNTNIFSESLPGFLESHQGVEVTIKVFDKDELLDKYRRSLIAGESPDVFVIPDNFLGEFSDITGFENLLNEPYYDEDFFAERPSSLLKRYQDEKKQTMFAMPLLFFPYVTFYRADILREYGYPTDPYQLAIFLKERSNWMEMAQELAQDGRYILESEHKLIEMLLRTNYFLDDQYHYLAAEPPFSTAFVAASSAAGFELSPYLNIWDSNGQTALKANQLVMFQAASYTLENLKEWVPDQAGKWGMTSLPFDVAGIDNNASMSIAISETSKQKELAWAFIQKMSDDMLHMYKNVEHDSYLLNQDLEQLYWMVLHKELPGKPHSLDQQIFFYWNAALKNFNDGKAITYETIDQVNQQILNAIKYDQRALHNYLTNTE</sequence>
<dbReference type="Gene3D" id="3.40.190.10">
    <property type="entry name" value="Periplasmic binding protein-like II"/>
    <property type="match status" value="1"/>
</dbReference>
<dbReference type="Proteomes" id="UP000831537">
    <property type="component" value="Chromosome"/>
</dbReference>
<dbReference type="SUPFAM" id="SSF53850">
    <property type="entry name" value="Periplasmic binding protein-like II"/>
    <property type="match status" value="1"/>
</dbReference>
<dbReference type="PROSITE" id="PS51257">
    <property type="entry name" value="PROKAR_LIPOPROTEIN"/>
    <property type="match status" value="1"/>
</dbReference>
<feature type="signal peptide" evidence="1">
    <location>
        <begin position="1"/>
        <end position="22"/>
    </location>
</feature>
<evidence type="ECO:0000313" key="2">
    <source>
        <dbReference type="EMBL" id="UOQ86377.1"/>
    </source>
</evidence>
<dbReference type="EMBL" id="CP095071">
    <property type="protein sequence ID" value="UOQ86377.1"/>
    <property type="molecule type" value="Genomic_DNA"/>
</dbReference>
<dbReference type="Pfam" id="PF01547">
    <property type="entry name" value="SBP_bac_1"/>
    <property type="match status" value="1"/>
</dbReference>
<dbReference type="InterPro" id="IPR006059">
    <property type="entry name" value="SBP"/>
</dbReference>